<evidence type="ECO:0000259" key="3">
    <source>
        <dbReference type="PROSITE" id="PS51857"/>
    </source>
</evidence>
<gene>
    <name evidence="4" type="ORF">FHP88_03225</name>
</gene>
<dbReference type="InterPro" id="IPR002059">
    <property type="entry name" value="CSP_DNA-bd"/>
</dbReference>
<dbReference type="SMART" id="SM00357">
    <property type="entry name" value="CSP"/>
    <property type="match status" value="1"/>
</dbReference>
<dbReference type="GO" id="GO:0005829">
    <property type="term" value="C:cytosol"/>
    <property type="evidence" value="ECO:0007669"/>
    <property type="project" value="UniProtKB-ARBA"/>
</dbReference>
<dbReference type="GO" id="GO:0043488">
    <property type="term" value="P:regulation of mRNA stability"/>
    <property type="evidence" value="ECO:0007669"/>
    <property type="project" value="TreeGrafter"/>
</dbReference>
<dbReference type="EMBL" id="VMNH01000004">
    <property type="protein sequence ID" value="TVO77938.1"/>
    <property type="molecule type" value="Genomic_DNA"/>
</dbReference>
<evidence type="ECO:0000256" key="2">
    <source>
        <dbReference type="SAM" id="Phobius"/>
    </source>
</evidence>
<dbReference type="GO" id="GO:0003730">
    <property type="term" value="F:mRNA 3'-UTR binding"/>
    <property type="evidence" value="ECO:0007669"/>
    <property type="project" value="TreeGrafter"/>
</dbReference>
<dbReference type="Pfam" id="PF00313">
    <property type="entry name" value="CSD"/>
    <property type="match status" value="1"/>
</dbReference>
<dbReference type="InterPro" id="IPR052069">
    <property type="entry name" value="Ca-reg_mRNA-binding_domain"/>
</dbReference>
<reference evidence="4 5" key="1">
    <citation type="submission" date="2019-07" db="EMBL/GenBank/DDBJ databases">
        <title>The pathways for chlorine oxyanion respiration interact through the shared metabolite chlorate.</title>
        <authorList>
            <person name="Barnum T.P."/>
            <person name="Cheng Y."/>
            <person name="Hill K.A."/>
            <person name="Lucas L.N."/>
            <person name="Carlson H.K."/>
            <person name="Coates J.D."/>
        </authorList>
    </citation>
    <scope>NUCLEOTIDE SEQUENCE [LARGE SCALE GENOMIC DNA]</scope>
    <source>
        <strain evidence="4 5">BK-1</strain>
    </source>
</reference>
<dbReference type="Gene3D" id="2.40.50.140">
    <property type="entry name" value="Nucleic acid-binding proteins"/>
    <property type="match status" value="1"/>
</dbReference>
<proteinExistence type="predicted"/>
<feature type="transmembrane region" description="Helical" evidence="2">
    <location>
        <begin position="106"/>
        <end position="125"/>
    </location>
</feature>
<keyword evidence="5" id="KW-1185">Reference proteome</keyword>
<keyword evidence="1" id="KW-0597">Phosphoprotein</keyword>
<comment type="caution">
    <text evidence="4">The sequence shown here is derived from an EMBL/GenBank/DDBJ whole genome shotgun (WGS) entry which is preliminary data.</text>
</comment>
<evidence type="ECO:0000313" key="4">
    <source>
        <dbReference type="EMBL" id="TVO77938.1"/>
    </source>
</evidence>
<keyword evidence="2" id="KW-1133">Transmembrane helix</keyword>
<organism evidence="4 5">
    <name type="scientific">Sedimenticola selenatireducens</name>
    <dbReference type="NCBI Taxonomy" id="191960"/>
    <lineage>
        <taxon>Bacteria</taxon>
        <taxon>Pseudomonadati</taxon>
        <taxon>Pseudomonadota</taxon>
        <taxon>Gammaproteobacteria</taxon>
        <taxon>Chromatiales</taxon>
        <taxon>Sedimenticolaceae</taxon>
        <taxon>Sedimenticola</taxon>
    </lineage>
</organism>
<dbReference type="SUPFAM" id="SSF50249">
    <property type="entry name" value="Nucleic acid-binding proteins"/>
    <property type="match status" value="1"/>
</dbReference>
<keyword evidence="2" id="KW-0812">Transmembrane</keyword>
<evidence type="ECO:0000256" key="1">
    <source>
        <dbReference type="ARBA" id="ARBA00022553"/>
    </source>
</evidence>
<dbReference type="AlphaFoldDB" id="A0A558DW18"/>
<dbReference type="PANTHER" id="PTHR12962">
    <property type="entry name" value="CALCIUM-REGULATED HEAT STABLE PROTEIN CRHSP-24-RELATED"/>
    <property type="match status" value="1"/>
</dbReference>
<dbReference type="Proteomes" id="UP000316649">
    <property type="component" value="Unassembled WGS sequence"/>
</dbReference>
<sequence length="205" mass="22728">MRSKGKITAWNDDRGFGFLIPNTGGKQVFIHIKAFNHRNRRPEIGQIVTYTLSTDKQGRPCATQAILAGDRGQIGKRSRSGVFSILFAVVFLAVVGLSAATARTPLPIFALYLAVSIFTFILYALDKSAAKSGAWRTEERTLHLLSLAGGWPGALIAQQRLRHKSSKQSFQFTFWLTVLLNCALFMWIHTSTGSVVLKSFINRVI</sequence>
<name>A0A558DW18_9GAMM</name>
<dbReference type="InterPro" id="IPR011129">
    <property type="entry name" value="CSD"/>
</dbReference>
<feature type="domain" description="CSD" evidence="3">
    <location>
        <begin position="2"/>
        <end position="67"/>
    </location>
</feature>
<dbReference type="PROSITE" id="PS51857">
    <property type="entry name" value="CSD_2"/>
    <property type="match status" value="1"/>
</dbReference>
<protein>
    <submittedName>
        <fullName evidence="4">DUF1294 domain-containing protein</fullName>
    </submittedName>
</protein>
<dbReference type="InterPro" id="IPR010718">
    <property type="entry name" value="DUF1294"/>
</dbReference>
<feature type="transmembrane region" description="Helical" evidence="2">
    <location>
        <begin position="81"/>
        <end position="100"/>
    </location>
</feature>
<dbReference type="PANTHER" id="PTHR12962:SF1">
    <property type="entry name" value="COLD SHOCK DOMAIN-CONTAINING PROTEIN CG9705"/>
    <property type="match status" value="1"/>
</dbReference>
<dbReference type="OrthoDB" id="72963at2"/>
<dbReference type="InterPro" id="IPR012340">
    <property type="entry name" value="NA-bd_OB-fold"/>
</dbReference>
<accession>A0A558DW18</accession>
<keyword evidence="2" id="KW-0472">Membrane</keyword>
<dbReference type="Pfam" id="PF06961">
    <property type="entry name" value="DUF1294"/>
    <property type="match status" value="1"/>
</dbReference>
<feature type="transmembrane region" description="Helical" evidence="2">
    <location>
        <begin position="170"/>
        <end position="188"/>
    </location>
</feature>
<evidence type="ECO:0000313" key="5">
    <source>
        <dbReference type="Proteomes" id="UP000316649"/>
    </source>
</evidence>